<keyword evidence="2" id="KW-0723">Serine/threonine-protein kinase</keyword>
<dbReference type="GO" id="GO:0016020">
    <property type="term" value="C:membrane"/>
    <property type="evidence" value="ECO:0007669"/>
    <property type="project" value="UniProtKB-SubCell"/>
</dbReference>
<dbReference type="SUPFAM" id="SSF52058">
    <property type="entry name" value="L domain-like"/>
    <property type="match status" value="2"/>
</dbReference>
<evidence type="ECO:0000313" key="16">
    <source>
        <dbReference type="Proteomes" id="UP000077202"/>
    </source>
</evidence>
<evidence type="ECO:0000256" key="6">
    <source>
        <dbReference type="ARBA" id="ARBA00022737"/>
    </source>
</evidence>
<evidence type="ECO:0000256" key="10">
    <source>
        <dbReference type="ARBA" id="ARBA00022989"/>
    </source>
</evidence>
<dbReference type="AlphaFoldDB" id="A0A176WN19"/>
<dbReference type="FunFam" id="3.30.200.20:FF:000039">
    <property type="entry name" value="receptor-like protein kinase FERONIA"/>
    <property type="match status" value="1"/>
</dbReference>
<dbReference type="PANTHER" id="PTHR48006:SF84">
    <property type="entry name" value="REPEAT TRANSMEMBRANE PROTEIN KINASE, PUTATIVE, EXPRESSED-RELATED"/>
    <property type="match status" value="1"/>
</dbReference>
<dbReference type="EMBL" id="LVLJ01000398">
    <property type="protein sequence ID" value="OAE34469.1"/>
    <property type="molecule type" value="Genomic_DNA"/>
</dbReference>
<evidence type="ECO:0000256" key="7">
    <source>
        <dbReference type="ARBA" id="ARBA00022741"/>
    </source>
</evidence>
<keyword evidence="16" id="KW-1185">Reference proteome</keyword>
<organism evidence="15 16">
    <name type="scientific">Marchantia polymorpha subsp. ruderalis</name>
    <dbReference type="NCBI Taxonomy" id="1480154"/>
    <lineage>
        <taxon>Eukaryota</taxon>
        <taxon>Viridiplantae</taxon>
        <taxon>Streptophyta</taxon>
        <taxon>Embryophyta</taxon>
        <taxon>Marchantiophyta</taxon>
        <taxon>Marchantiopsida</taxon>
        <taxon>Marchantiidae</taxon>
        <taxon>Marchantiales</taxon>
        <taxon>Marchantiaceae</taxon>
        <taxon>Marchantia</taxon>
    </lineage>
</organism>
<dbReference type="PROSITE" id="PS50011">
    <property type="entry name" value="PROTEIN_KINASE_DOM"/>
    <property type="match status" value="1"/>
</dbReference>
<keyword evidence="7" id="KW-0547">Nucleotide-binding</keyword>
<protein>
    <recommendedName>
        <fullName evidence="14">Protein kinase domain-containing protein</fullName>
    </recommendedName>
</protein>
<dbReference type="InterPro" id="IPR032675">
    <property type="entry name" value="LRR_dom_sf"/>
</dbReference>
<dbReference type="InterPro" id="IPR008271">
    <property type="entry name" value="Ser/Thr_kinase_AS"/>
</dbReference>
<name>A0A176WN19_MARPO</name>
<evidence type="ECO:0000256" key="1">
    <source>
        <dbReference type="ARBA" id="ARBA00004167"/>
    </source>
</evidence>
<dbReference type="Pfam" id="PF00560">
    <property type="entry name" value="LRR_1"/>
    <property type="match status" value="3"/>
</dbReference>
<dbReference type="Gene3D" id="3.30.200.20">
    <property type="entry name" value="Phosphorylase Kinase, domain 1"/>
    <property type="match status" value="1"/>
</dbReference>
<feature type="transmembrane region" description="Helical" evidence="13">
    <location>
        <begin position="476"/>
        <end position="497"/>
    </location>
</feature>
<evidence type="ECO:0000256" key="11">
    <source>
        <dbReference type="ARBA" id="ARBA00023136"/>
    </source>
</evidence>
<evidence type="ECO:0000256" key="5">
    <source>
        <dbReference type="ARBA" id="ARBA00022692"/>
    </source>
</evidence>
<dbReference type="FunFam" id="3.80.10.10:FF:000129">
    <property type="entry name" value="Leucine-rich repeat receptor-like kinase"/>
    <property type="match status" value="1"/>
</dbReference>
<dbReference type="Gene3D" id="3.80.10.10">
    <property type="entry name" value="Ribonuclease Inhibitor"/>
    <property type="match status" value="4"/>
</dbReference>
<evidence type="ECO:0000259" key="14">
    <source>
        <dbReference type="PROSITE" id="PS50011"/>
    </source>
</evidence>
<dbReference type="InterPro" id="IPR051824">
    <property type="entry name" value="LRR_Rcpt-Like_S/T_Kinase"/>
</dbReference>
<sequence>MATESLLDTSTSKALLVKKAHDMNSGLLLLVVSTLLLCSAARMQAALVPEEESALESIRTSFNQPKWTGDPCSNAQWITCSGLSQPDNVWKLNLEKQNLTGTIPADITKFRQVRELILAGNRLDGQIPDFSNMTSLQNLDLSDNNLSGRIPDTSVLTNLTRILLQDNPLGGPIPELDNLNSLQILDLTNIQANGTVPLSIEKIEKATEIYLGHNPQLSGTLPAMSNLIHLKFFNAGFCALSGNIPDLKNTGGLETLDLQMNDFSGDFPTALLRHESLRLLYLNNNPRLSGSIPDTSMLKSLQEIGLWNNRLETFPLDLVNLTQLVQIDVHNNTMTGNLPDLPAGVDQITNGVYLKSLVLDSNNLSGVIDPAIGTLTSLKELRIRNNNFSGPMAEEVGLLQNLQILDLRNNQFSGNVPRSLANLPNLHTLLLDNNRFTGIPDVLLNKSRLLISYTNNDNIRIIYATSATGLSTGAKIGIVIGVLAASVIIAVSATILYNRRHKKFDAGQLSAHDMPEAAKSFSLKEIKAITQNHKRVIGKGGFGPVYFGKLVDGKEVAVKVRATDSKQGAEEFLNEVRLLSRLHHRNLVSLVGYCLESHQQILLYDYMSKGTLYDHLYQSSESDISNPDNPSSSTNEMSLHEPLTWKTRLDIAINAARGLEYLHKDCNPPVIHRDVKSSNILLTEKLLAKVGDLGISKQADEQHSRETLNDSGVSTVIKGTFGYLDPEYFTRNRLTTKSDVYSFGMVLLEIITAKKPQTQKFVHSSAKNIIDWVQGALSSDQLESVVDPNLFNEYDRESMIMVVETALLCLRPKGTKRPEMGDVVRVLTKALQMDLGYVDSSSTTDSHRRVSKTADLIAPLTSSSIVSSSSRSFSLQSLPSWDTDAR</sequence>
<keyword evidence="9" id="KW-0067">ATP-binding</keyword>
<keyword evidence="11 13" id="KW-0472">Membrane</keyword>
<accession>A0A176WN19</accession>
<keyword evidence="5 13" id="KW-0812">Transmembrane</keyword>
<evidence type="ECO:0000256" key="8">
    <source>
        <dbReference type="ARBA" id="ARBA00022777"/>
    </source>
</evidence>
<dbReference type="GO" id="GO:0005524">
    <property type="term" value="F:ATP binding"/>
    <property type="evidence" value="ECO:0007669"/>
    <property type="project" value="UniProtKB-KW"/>
</dbReference>
<keyword evidence="4" id="KW-0808">Transferase</keyword>
<comment type="caution">
    <text evidence="15">The sequence shown here is derived from an EMBL/GenBank/DDBJ whole genome shotgun (WGS) entry which is preliminary data.</text>
</comment>
<dbReference type="SUPFAM" id="SSF56112">
    <property type="entry name" value="Protein kinase-like (PK-like)"/>
    <property type="match status" value="1"/>
</dbReference>
<dbReference type="Pfam" id="PF07714">
    <property type="entry name" value="PK_Tyr_Ser-Thr"/>
    <property type="match status" value="1"/>
</dbReference>
<dbReference type="PROSITE" id="PS00108">
    <property type="entry name" value="PROTEIN_KINASE_ST"/>
    <property type="match status" value="1"/>
</dbReference>
<evidence type="ECO:0000256" key="9">
    <source>
        <dbReference type="ARBA" id="ARBA00022840"/>
    </source>
</evidence>
<evidence type="ECO:0000256" key="13">
    <source>
        <dbReference type="SAM" id="Phobius"/>
    </source>
</evidence>
<keyword evidence="3" id="KW-0433">Leucine-rich repeat</keyword>
<feature type="domain" description="Protein kinase" evidence="14">
    <location>
        <begin position="531"/>
        <end position="808"/>
    </location>
</feature>
<evidence type="ECO:0000256" key="2">
    <source>
        <dbReference type="ARBA" id="ARBA00022527"/>
    </source>
</evidence>
<keyword evidence="10 13" id="KW-1133">Transmembrane helix</keyword>
<dbReference type="InterPro" id="IPR011009">
    <property type="entry name" value="Kinase-like_dom_sf"/>
</dbReference>
<dbReference type="InterPro" id="IPR001611">
    <property type="entry name" value="Leu-rich_rpt"/>
</dbReference>
<gene>
    <name evidence="15" type="ORF">AXG93_3472s1040</name>
</gene>
<dbReference type="Gene3D" id="1.10.510.10">
    <property type="entry name" value="Transferase(Phosphotransferase) domain 1"/>
    <property type="match status" value="1"/>
</dbReference>
<dbReference type="InterPro" id="IPR001245">
    <property type="entry name" value="Ser-Thr/Tyr_kinase_cat_dom"/>
</dbReference>
<dbReference type="SMART" id="SM00220">
    <property type="entry name" value="S_TKc"/>
    <property type="match status" value="1"/>
</dbReference>
<keyword evidence="12" id="KW-0675">Receptor</keyword>
<evidence type="ECO:0000256" key="3">
    <source>
        <dbReference type="ARBA" id="ARBA00022614"/>
    </source>
</evidence>
<dbReference type="CDD" id="cd14066">
    <property type="entry name" value="STKc_IRAK"/>
    <property type="match status" value="1"/>
</dbReference>
<reference evidence="15" key="1">
    <citation type="submission" date="2016-03" db="EMBL/GenBank/DDBJ databases">
        <title>Mechanisms controlling the formation of the plant cell surface in tip-growing cells are functionally conserved among land plants.</title>
        <authorList>
            <person name="Honkanen S."/>
            <person name="Jones V.A."/>
            <person name="Morieri G."/>
            <person name="Champion C."/>
            <person name="Hetherington A.J."/>
            <person name="Kelly S."/>
            <person name="Saint-Marcoux D."/>
            <person name="Proust H."/>
            <person name="Prescott H."/>
            <person name="Dolan L."/>
        </authorList>
    </citation>
    <scope>NUCLEOTIDE SEQUENCE [LARGE SCALE GENOMIC DNA]</scope>
    <source>
        <tissue evidence="15">Whole gametophyte</tissue>
    </source>
</reference>
<dbReference type="SMART" id="SM00369">
    <property type="entry name" value="LRR_TYP"/>
    <property type="match status" value="4"/>
</dbReference>
<dbReference type="FunFam" id="1.10.510.10:FF:000146">
    <property type="entry name" value="LRR receptor-like serine/threonine-protein kinase IOS1"/>
    <property type="match status" value="1"/>
</dbReference>
<dbReference type="FunFam" id="3.80.10.10:FF:000383">
    <property type="entry name" value="Leucine-rich repeat receptor protein kinase EMS1"/>
    <property type="match status" value="1"/>
</dbReference>
<evidence type="ECO:0000256" key="12">
    <source>
        <dbReference type="ARBA" id="ARBA00023170"/>
    </source>
</evidence>
<comment type="subcellular location">
    <subcellularLocation>
        <location evidence="1">Membrane</location>
        <topology evidence="1">Single-pass membrane protein</topology>
    </subcellularLocation>
</comment>
<dbReference type="GO" id="GO:0004674">
    <property type="term" value="F:protein serine/threonine kinase activity"/>
    <property type="evidence" value="ECO:0007669"/>
    <property type="project" value="UniProtKB-KW"/>
</dbReference>
<dbReference type="Proteomes" id="UP000077202">
    <property type="component" value="Unassembled WGS sequence"/>
</dbReference>
<dbReference type="PANTHER" id="PTHR48006">
    <property type="entry name" value="LEUCINE-RICH REPEAT-CONTAINING PROTEIN DDB_G0281931-RELATED"/>
    <property type="match status" value="1"/>
</dbReference>
<keyword evidence="8" id="KW-0418">Kinase</keyword>
<keyword evidence="6" id="KW-0677">Repeat</keyword>
<dbReference type="InterPro" id="IPR000719">
    <property type="entry name" value="Prot_kinase_dom"/>
</dbReference>
<proteinExistence type="predicted"/>
<evidence type="ECO:0000313" key="15">
    <source>
        <dbReference type="EMBL" id="OAE34469.1"/>
    </source>
</evidence>
<evidence type="ECO:0000256" key="4">
    <source>
        <dbReference type="ARBA" id="ARBA00022679"/>
    </source>
</evidence>
<dbReference type="InterPro" id="IPR003591">
    <property type="entry name" value="Leu-rich_rpt_typical-subtyp"/>
</dbReference>
<dbReference type="PROSITE" id="PS51450">
    <property type="entry name" value="LRR"/>
    <property type="match status" value="2"/>
</dbReference>